<evidence type="ECO:0000313" key="1">
    <source>
        <dbReference type="EMBL" id="KKN59524.1"/>
    </source>
</evidence>
<gene>
    <name evidence="1" type="ORF">LCGC14_0541380</name>
</gene>
<reference evidence="1" key="1">
    <citation type="journal article" date="2015" name="Nature">
        <title>Complex archaea that bridge the gap between prokaryotes and eukaryotes.</title>
        <authorList>
            <person name="Spang A."/>
            <person name="Saw J.H."/>
            <person name="Jorgensen S.L."/>
            <person name="Zaremba-Niedzwiedzka K."/>
            <person name="Martijn J."/>
            <person name="Lind A.E."/>
            <person name="van Eijk R."/>
            <person name="Schleper C."/>
            <person name="Guy L."/>
            <person name="Ettema T.J."/>
        </authorList>
    </citation>
    <scope>NUCLEOTIDE SEQUENCE</scope>
</reference>
<organism evidence="1">
    <name type="scientific">marine sediment metagenome</name>
    <dbReference type="NCBI Taxonomy" id="412755"/>
    <lineage>
        <taxon>unclassified sequences</taxon>
        <taxon>metagenomes</taxon>
        <taxon>ecological metagenomes</taxon>
    </lineage>
</organism>
<dbReference type="EMBL" id="LAZR01000724">
    <property type="protein sequence ID" value="KKN59524.1"/>
    <property type="molecule type" value="Genomic_DNA"/>
</dbReference>
<protein>
    <submittedName>
        <fullName evidence="1">Uncharacterized protein</fullName>
    </submittedName>
</protein>
<dbReference type="AlphaFoldDB" id="A0A0F9RXG2"/>
<comment type="caution">
    <text evidence="1">The sequence shown here is derived from an EMBL/GenBank/DDBJ whole genome shotgun (WGS) entry which is preliminary data.</text>
</comment>
<proteinExistence type="predicted"/>
<name>A0A0F9RXG2_9ZZZZ</name>
<accession>A0A0F9RXG2</accession>
<sequence>MTSALRRGRTLNPVAVNKARQWRKKRLEELASRPILSLSFKERHELKNLGAQK</sequence>